<evidence type="ECO:0000256" key="1">
    <source>
        <dbReference type="ARBA" id="ARBA00009353"/>
    </source>
</evidence>
<dbReference type="PANTHER" id="PTHR11092:SF0">
    <property type="entry name" value="EPIMERASE FAMILY PROTEIN SDR39U1"/>
    <property type="match status" value="1"/>
</dbReference>
<dbReference type="Gene3D" id="3.40.50.720">
    <property type="entry name" value="NAD(P)-binding Rossmann-like Domain"/>
    <property type="match status" value="1"/>
</dbReference>
<sequence length="301" mass="34330">MKILITGATGFIGSRLTKLLLEKEHTIHYLTTSKNKLVEEPNYKGFYWDIKTMEIDTKCFDGVDVIIHLSGATIAKRWTKAYKKELIESRVLTTNLLFNAIKENKFPIKHIISASGTAIYPESYDRVYNEESSEEANDFLSTVVKQWEQSVDKFKELSIKVSKIRTGVVYANHGGAFQEMIKPIKFGLGSIMGNGRQIQSWIHIDDLTQIYCFILENNFEGTYNAVAPNSITNKNLTYLVAKKLGKPLFLPNIPECFMKLVLGEMSILLFSSKNLSSQKIQNLGYKFRYPDFQVALQNILK</sequence>
<evidence type="ECO:0000259" key="3">
    <source>
        <dbReference type="Pfam" id="PF08338"/>
    </source>
</evidence>
<comment type="caution">
    <text evidence="4">The sequence shown here is derived from an EMBL/GenBank/DDBJ whole genome shotgun (WGS) entry which is preliminary data.</text>
</comment>
<dbReference type="Pfam" id="PF08338">
    <property type="entry name" value="DUF1731"/>
    <property type="match status" value="1"/>
</dbReference>
<dbReference type="RefSeq" id="WP_187656677.1">
    <property type="nucleotide sequence ID" value="NZ_JACSOD020000502.1"/>
</dbReference>
<feature type="domain" description="DUF1731" evidence="3">
    <location>
        <begin position="253"/>
        <end position="299"/>
    </location>
</feature>
<accession>A0ABS2D1N3</accession>
<dbReference type="Pfam" id="PF01370">
    <property type="entry name" value="Epimerase"/>
    <property type="match status" value="1"/>
</dbReference>
<evidence type="ECO:0000313" key="4">
    <source>
        <dbReference type="EMBL" id="MBM6500382.1"/>
    </source>
</evidence>
<evidence type="ECO:0000313" key="5">
    <source>
        <dbReference type="Proteomes" id="UP000759529"/>
    </source>
</evidence>
<dbReference type="PANTHER" id="PTHR11092">
    <property type="entry name" value="SUGAR NUCLEOTIDE EPIMERASE RELATED"/>
    <property type="match status" value="1"/>
</dbReference>
<dbReference type="Proteomes" id="UP000759529">
    <property type="component" value="Unassembled WGS sequence"/>
</dbReference>
<keyword evidence="5" id="KW-1185">Reference proteome</keyword>
<dbReference type="NCBIfam" id="TIGR01777">
    <property type="entry name" value="yfcH"/>
    <property type="match status" value="1"/>
</dbReference>
<proteinExistence type="inferred from homology"/>
<comment type="similarity">
    <text evidence="1">Belongs to the NAD(P)-dependent epimerase/dehydratase family. SDR39U1 subfamily.</text>
</comment>
<organism evidence="4 5">
    <name type="scientific">Flavobacterium macrobrachii</name>
    <dbReference type="NCBI Taxonomy" id="591204"/>
    <lineage>
        <taxon>Bacteria</taxon>
        <taxon>Pseudomonadati</taxon>
        <taxon>Bacteroidota</taxon>
        <taxon>Flavobacteriia</taxon>
        <taxon>Flavobacteriales</taxon>
        <taxon>Flavobacteriaceae</taxon>
        <taxon>Flavobacterium</taxon>
    </lineage>
</organism>
<dbReference type="InterPro" id="IPR013549">
    <property type="entry name" value="DUF1731"/>
</dbReference>
<dbReference type="EMBL" id="JACSOD020000502">
    <property type="protein sequence ID" value="MBM6500382.1"/>
    <property type="molecule type" value="Genomic_DNA"/>
</dbReference>
<protein>
    <submittedName>
        <fullName evidence="4">TIGR01777 family oxidoreductase</fullName>
    </submittedName>
</protein>
<evidence type="ECO:0000259" key="2">
    <source>
        <dbReference type="Pfam" id="PF01370"/>
    </source>
</evidence>
<dbReference type="InterPro" id="IPR036291">
    <property type="entry name" value="NAD(P)-bd_dom_sf"/>
</dbReference>
<dbReference type="InterPro" id="IPR001509">
    <property type="entry name" value="Epimerase_deHydtase"/>
</dbReference>
<dbReference type="SUPFAM" id="SSF51735">
    <property type="entry name" value="NAD(P)-binding Rossmann-fold domains"/>
    <property type="match status" value="1"/>
</dbReference>
<name>A0ABS2D1N3_9FLAO</name>
<dbReference type="InterPro" id="IPR010099">
    <property type="entry name" value="SDR39U1"/>
</dbReference>
<gene>
    <name evidence="4" type="ORF">H9X54_013880</name>
</gene>
<feature type="domain" description="NAD-dependent epimerase/dehydratase" evidence="2">
    <location>
        <begin position="3"/>
        <end position="223"/>
    </location>
</feature>
<reference evidence="4 5" key="1">
    <citation type="submission" date="2021-02" db="EMBL/GenBank/DDBJ databases">
        <authorList>
            <person name="Jung H.S."/>
            <person name="Chun B.H."/>
            <person name="Jeon C.O."/>
        </authorList>
    </citation>
    <scope>NUCLEOTIDE SEQUENCE [LARGE SCALE GENOMIC DNA]</scope>
    <source>
        <strain evidence="4 5">LMG 25203</strain>
    </source>
</reference>